<dbReference type="GO" id="GO:0005634">
    <property type="term" value="C:nucleus"/>
    <property type="evidence" value="ECO:0007669"/>
    <property type="project" value="UniProtKB-SubCell"/>
</dbReference>
<dbReference type="EMBL" id="CAXKWB010001435">
    <property type="protein sequence ID" value="CAL4064351.1"/>
    <property type="molecule type" value="Genomic_DNA"/>
</dbReference>
<dbReference type="PROSITE" id="PS50097">
    <property type="entry name" value="BTB"/>
    <property type="match status" value="1"/>
</dbReference>
<dbReference type="Pfam" id="PF13909">
    <property type="entry name" value="zf-H2C2_5"/>
    <property type="match status" value="1"/>
</dbReference>
<evidence type="ECO:0000259" key="14">
    <source>
        <dbReference type="PROSITE" id="PS50157"/>
    </source>
</evidence>
<evidence type="ECO:0000313" key="16">
    <source>
        <dbReference type="Proteomes" id="UP001497623"/>
    </source>
</evidence>
<dbReference type="Pfam" id="PF00651">
    <property type="entry name" value="BTB"/>
    <property type="match status" value="1"/>
</dbReference>
<evidence type="ECO:0000256" key="12">
    <source>
        <dbReference type="SAM" id="MobiDB-lite"/>
    </source>
</evidence>
<feature type="compositionally biased region" description="Polar residues" evidence="12">
    <location>
        <begin position="278"/>
        <end position="307"/>
    </location>
</feature>
<evidence type="ECO:0000256" key="6">
    <source>
        <dbReference type="ARBA" id="ARBA00022737"/>
    </source>
</evidence>
<evidence type="ECO:0000256" key="7">
    <source>
        <dbReference type="ARBA" id="ARBA00022771"/>
    </source>
</evidence>
<accession>A0AAV2PVI0</accession>
<dbReference type="SUPFAM" id="SSF57667">
    <property type="entry name" value="beta-beta-alpha zinc fingers"/>
    <property type="match status" value="1"/>
</dbReference>
<feature type="domain" description="C2H2-type" evidence="14">
    <location>
        <begin position="419"/>
        <end position="446"/>
    </location>
</feature>
<dbReference type="Gene3D" id="3.30.160.60">
    <property type="entry name" value="Classic Zinc Finger"/>
    <property type="match status" value="2"/>
</dbReference>
<evidence type="ECO:0000256" key="8">
    <source>
        <dbReference type="ARBA" id="ARBA00022833"/>
    </source>
</evidence>
<gene>
    <name evidence="15" type="ORF">MNOR_LOCUS4000</name>
</gene>
<feature type="compositionally biased region" description="Pro residues" evidence="12">
    <location>
        <begin position="121"/>
        <end position="130"/>
    </location>
</feature>
<feature type="compositionally biased region" description="Gly residues" evidence="12">
    <location>
        <begin position="325"/>
        <end position="337"/>
    </location>
</feature>
<dbReference type="PANTHER" id="PTHR24394">
    <property type="entry name" value="ZINC FINGER PROTEIN"/>
    <property type="match status" value="1"/>
</dbReference>
<dbReference type="CDD" id="cd18315">
    <property type="entry name" value="BTB_POZ_BAB-like"/>
    <property type="match status" value="1"/>
</dbReference>
<keyword evidence="8" id="KW-0862">Zinc</keyword>
<keyword evidence="7 11" id="KW-0863">Zinc-finger</keyword>
<feature type="compositionally biased region" description="Polar residues" evidence="12">
    <location>
        <begin position="625"/>
        <end position="635"/>
    </location>
</feature>
<comment type="subcellular location">
    <subcellularLocation>
        <location evidence="2">Nucleus</location>
    </subcellularLocation>
</comment>
<evidence type="ECO:0000256" key="9">
    <source>
        <dbReference type="ARBA" id="ARBA00023125"/>
    </source>
</evidence>
<evidence type="ECO:0000313" key="15">
    <source>
        <dbReference type="EMBL" id="CAL4064351.1"/>
    </source>
</evidence>
<name>A0AAV2PVI0_MEGNR</name>
<evidence type="ECO:0000256" key="1">
    <source>
        <dbReference type="ARBA" id="ARBA00003983"/>
    </source>
</evidence>
<organism evidence="15 16">
    <name type="scientific">Meganyctiphanes norvegica</name>
    <name type="common">Northern krill</name>
    <name type="synonym">Thysanopoda norvegica</name>
    <dbReference type="NCBI Taxonomy" id="48144"/>
    <lineage>
        <taxon>Eukaryota</taxon>
        <taxon>Metazoa</taxon>
        <taxon>Ecdysozoa</taxon>
        <taxon>Arthropoda</taxon>
        <taxon>Crustacea</taxon>
        <taxon>Multicrustacea</taxon>
        <taxon>Malacostraca</taxon>
        <taxon>Eumalacostraca</taxon>
        <taxon>Eucarida</taxon>
        <taxon>Euphausiacea</taxon>
        <taxon>Euphausiidae</taxon>
        <taxon>Meganyctiphanes</taxon>
    </lineage>
</organism>
<keyword evidence="9" id="KW-0238">DNA-binding</keyword>
<dbReference type="InterPro" id="IPR011333">
    <property type="entry name" value="SKP1/BTB/POZ_sf"/>
</dbReference>
<feature type="compositionally biased region" description="Polar residues" evidence="12">
    <location>
        <begin position="481"/>
        <end position="566"/>
    </location>
</feature>
<dbReference type="GO" id="GO:0008270">
    <property type="term" value="F:zinc ion binding"/>
    <property type="evidence" value="ECO:0007669"/>
    <property type="project" value="UniProtKB-KW"/>
</dbReference>
<dbReference type="FunFam" id="3.30.160.60:FF:000123">
    <property type="entry name" value="transcriptional repressor CTCF isoform X1"/>
    <property type="match status" value="1"/>
</dbReference>
<feature type="region of interest" description="Disordered" evidence="12">
    <location>
        <begin position="463"/>
        <end position="672"/>
    </location>
</feature>
<dbReference type="InterPro" id="IPR036236">
    <property type="entry name" value="Znf_C2H2_sf"/>
</dbReference>
<proteinExistence type="inferred from homology"/>
<sequence>MSGDGLLSLRWNNHRASFLHILSVLRTKDSYSDVTLACEGHFYAVHKFVLSTCSDYFVEMIEKTPCKHPVIVLKDIQKCDLEALLNYMYLGEVNVLQNDLARLIKAAECLRIKGLAVPDEAPSPAPPPTPGGGEGGGGGGSGGGGGGGSGGGAYANYADGRSNKPRRRRYESENDETSSSPIRKRPAMGDTNREKASPERRQSRDSSGAPSREPTDSNTTGDTSAGRKEVNVDLSNVKMEAEELKDEYEPNYVEIEDSSDADTNMGTGGEGNSNTTTQPPRSSSANSRIKVEQTSPRSSSQDFQPQSIEEIVSQALPGASIVTGDGSGGPWDGGGSEGDSYQSFPFSQQQDSGGAMHQGPQHSGVGFGRRRGRPPAYGQSTSDYWDANSTHHLSGAHIHSYQTQRSGSTDSGDVHPDKLVCHVCGYKAKALSLLQKHQRIHTGEKPFPCPYCNYSSAQSSNLKVHMKRQHQKEPQFGEITSGDTLSSQQKPHYQISQHQEHFQQTTRSETSFSSRPIQTSPRPVMSPSSQFQSTSRPAISHSSHFQTSSRGLKSPSGHFQFQQFSPEASPKSLASPHSSVSSPPSVLGAMRGIHNVTSPGLTHQVTSPGINDRLTSPKDSEVSPDATQNIQTQPIQHGEATAGKQVEGKQKSCISQGSLSQGTESQGTVSQAQEIKQTINQKQKGPEYIQL</sequence>
<dbReference type="GO" id="GO:0003677">
    <property type="term" value="F:DNA binding"/>
    <property type="evidence" value="ECO:0007669"/>
    <property type="project" value="UniProtKB-KW"/>
</dbReference>
<dbReference type="Proteomes" id="UP001497623">
    <property type="component" value="Unassembled WGS sequence"/>
</dbReference>
<evidence type="ECO:0000256" key="3">
    <source>
        <dbReference type="ARBA" id="ARBA00007746"/>
    </source>
</evidence>
<dbReference type="PROSITE" id="PS50157">
    <property type="entry name" value="ZINC_FINGER_C2H2_2"/>
    <property type="match status" value="2"/>
</dbReference>
<evidence type="ECO:0000256" key="2">
    <source>
        <dbReference type="ARBA" id="ARBA00004123"/>
    </source>
</evidence>
<feature type="domain" description="BTB" evidence="13">
    <location>
        <begin position="32"/>
        <end position="97"/>
    </location>
</feature>
<evidence type="ECO:0000256" key="11">
    <source>
        <dbReference type="PROSITE-ProRule" id="PRU00042"/>
    </source>
</evidence>
<comment type="function">
    <text evidence="1">Gap class segmentation protein that controls development of head structures.</text>
</comment>
<keyword evidence="6" id="KW-0677">Repeat</keyword>
<dbReference type="AlphaFoldDB" id="A0AAV2PVI0"/>
<comment type="caution">
    <text evidence="15">The sequence shown here is derived from an EMBL/GenBank/DDBJ whole genome shotgun (WGS) entry which is preliminary data.</text>
</comment>
<dbReference type="InterPro" id="IPR000210">
    <property type="entry name" value="BTB/POZ_dom"/>
</dbReference>
<keyword evidence="5" id="KW-0479">Metal-binding</keyword>
<feature type="region of interest" description="Disordered" evidence="12">
    <location>
        <begin position="117"/>
        <end position="384"/>
    </location>
</feature>
<evidence type="ECO:0000256" key="5">
    <source>
        <dbReference type="ARBA" id="ARBA00022723"/>
    </source>
</evidence>
<dbReference type="InterPro" id="IPR013087">
    <property type="entry name" value="Znf_C2H2_type"/>
</dbReference>
<dbReference type="GO" id="GO:0000981">
    <property type="term" value="F:DNA-binding transcription factor activity, RNA polymerase II-specific"/>
    <property type="evidence" value="ECO:0007669"/>
    <property type="project" value="TreeGrafter"/>
</dbReference>
<dbReference type="SUPFAM" id="SSF54695">
    <property type="entry name" value="POZ domain"/>
    <property type="match status" value="1"/>
</dbReference>
<dbReference type="SMART" id="SM00355">
    <property type="entry name" value="ZnF_C2H2"/>
    <property type="match status" value="2"/>
</dbReference>
<feature type="compositionally biased region" description="Low complexity" evidence="12">
    <location>
        <begin position="569"/>
        <end position="585"/>
    </location>
</feature>
<evidence type="ECO:0000259" key="13">
    <source>
        <dbReference type="PROSITE" id="PS50097"/>
    </source>
</evidence>
<feature type="compositionally biased region" description="Polar residues" evidence="12">
    <location>
        <begin position="595"/>
        <end position="609"/>
    </location>
</feature>
<feature type="compositionally biased region" description="Basic and acidic residues" evidence="12">
    <location>
        <begin position="191"/>
        <end position="204"/>
    </location>
</feature>
<keyword evidence="16" id="KW-1185">Reference proteome</keyword>
<dbReference type="Gene3D" id="3.30.710.10">
    <property type="entry name" value="Potassium Channel Kv1.1, Chain A"/>
    <property type="match status" value="1"/>
</dbReference>
<feature type="compositionally biased region" description="Polar residues" evidence="12">
    <location>
        <begin position="341"/>
        <end position="352"/>
    </location>
</feature>
<protein>
    <recommendedName>
        <fullName evidence="4">Protein hunchback</fullName>
    </recommendedName>
</protein>
<evidence type="ECO:0000256" key="4">
    <source>
        <dbReference type="ARBA" id="ARBA00013638"/>
    </source>
</evidence>
<reference evidence="15 16" key="1">
    <citation type="submission" date="2024-05" db="EMBL/GenBank/DDBJ databases">
        <authorList>
            <person name="Wallberg A."/>
        </authorList>
    </citation>
    <scope>NUCLEOTIDE SEQUENCE [LARGE SCALE GENOMIC DNA]</scope>
</reference>
<feature type="domain" description="C2H2-type" evidence="14">
    <location>
        <begin position="447"/>
        <end position="475"/>
    </location>
</feature>
<keyword evidence="10" id="KW-0539">Nucleus</keyword>
<feature type="compositionally biased region" description="Polar residues" evidence="12">
    <location>
        <begin position="652"/>
        <end position="672"/>
    </location>
</feature>
<evidence type="ECO:0000256" key="10">
    <source>
        <dbReference type="ARBA" id="ARBA00023242"/>
    </source>
</evidence>
<dbReference type="PANTHER" id="PTHR24394:SF29">
    <property type="entry name" value="MYONEURIN"/>
    <property type="match status" value="1"/>
</dbReference>
<comment type="similarity">
    <text evidence="3">Belongs to the hunchback C2H2-type zinc-finger protein family.</text>
</comment>
<feature type="compositionally biased region" description="Gly residues" evidence="12">
    <location>
        <begin position="131"/>
        <end position="153"/>
    </location>
</feature>
<dbReference type="SMART" id="SM00225">
    <property type="entry name" value="BTB"/>
    <property type="match status" value="1"/>
</dbReference>